<evidence type="ECO:0000313" key="6">
    <source>
        <dbReference type="Proteomes" id="UP000019140"/>
    </source>
</evidence>
<sequence length="466" mass="51742">VDLYQWDMDNPALLFDHIKGHQPGYRVLANVFTSMQRVSLSLNMPMASRRHDFVQAWRERLKALKLIPAELVKDGPILDNQQTGDQIDITQFPAPLWHTSDGGRYLGTGDIVITRDPDTGWINCGTYRVQVHGPKTAGIMISPGKHGRFIRDKYWSRGQACPVAVSMGHDPLLLLMGGLEIDHGTNEYDVAGGIRGEPVQLLAAPYTGLPVPASAEIVIEGDIPPETLHEEGPFGEWTGYYAGGQREMPIIRVRSVLYRDRPIVLGCLPGKPPNDNTYFRSPLRAAMMWEELERAGVPGIVGVWSHEAGGGRLMNVVAIEQRYPGHAKQAGMAMASCQAGVYACRLVVVVDSDIDPTDTNEVLWALSTRADMIDDIDVIKNCRSTSLDPMAYSHDGQYYYNNRMIIDACRPYHRLSTFSAVARKTQEEAQDLRARWPELFTPDGKARREPTQVSKATSDMAAIEGD</sequence>
<dbReference type="AlphaFoldDB" id="W4M3P4"/>
<evidence type="ECO:0000313" key="5">
    <source>
        <dbReference type="EMBL" id="ETX04790.1"/>
    </source>
</evidence>
<feature type="region of interest" description="Disordered" evidence="1">
    <location>
        <begin position="439"/>
        <end position="466"/>
    </location>
</feature>
<accession>W4M3P4</accession>
<proteinExistence type="predicted"/>
<feature type="domain" description="3-octaprenyl-4-hydroxybenzoate carboxy-lyase-like C-terminal" evidence="4">
    <location>
        <begin position="278"/>
        <end position="408"/>
    </location>
</feature>
<dbReference type="Pfam" id="PF20695">
    <property type="entry name" value="UbiD_N"/>
    <property type="match status" value="1"/>
</dbReference>
<dbReference type="SUPFAM" id="SSF143968">
    <property type="entry name" value="UbiD C-terminal domain-like"/>
    <property type="match status" value="1"/>
</dbReference>
<evidence type="ECO:0000259" key="3">
    <source>
        <dbReference type="Pfam" id="PF20695"/>
    </source>
</evidence>
<dbReference type="HOGENOM" id="CLU_585988_0_0_7"/>
<dbReference type="InterPro" id="IPR049383">
    <property type="entry name" value="UbiD-like_N"/>
</dbReference>
<dbReference type="PATRIC" id="fig|1429439.4.peg.4530"/>
<dbReference type="EMBL" id="AZHX01001122">
    <property type="protein sequence ID" value="ETX04790.1"/>
    <property type="molecule type" value="Genomic_DNA"/>
</dbReference>
<dbReference type="InterPro" id="IPR002830">
    <property type="entry name" value="UbiD"/>
</dbReference>
<dbReference type="InterPro" id="IPR049381">
    <property type="entry name" value="UbiD-like_C"/>
</dbReference>
<dbReference type="Pfam" id="PF20696">
    <property type="entry name" value="UbiD_C"/>
    <property type="match status" value="1"/>
</dbReference>
<dbReference type="Gene3D" id="3.40.1670.10">
    <property type="entry name" value="UbiD C-terminal domain-like"/>
    <property type="match status" value="1"/>
</dbReference>
<evidence type="ECO:0008006" key="7">
    <source>
        <dbReference type="Google" id="ProtNLM"/>
    </source>
</evidence>
<dbReference type="NCBIfam" id="TIGR00148">
    <property type="entry name" value="UbiD family decarboxylase"/>
    <property type="match status" value="1"/>
</dbReference>
<keyword evidence="6" id="KW-1185">Reference proteome</keyword>
<evidence type="ECO:0000256" key="1">
    <source>
        <dbReference type="SAM" id="MobiDB-lite"/>
    </source>
</evidence>
<feature type="non-terminal residue" evidence="5">
    <location>
        <position position="1"/>
    </location>
</feature>
<dbReference type="PANTHER" id="PTHR30108:SF17">
    <property type="entry name" value="FERULIC ACID DECARBOXYLASE 1"/>
    <property type="match status" value="1"/>
</dbReference>
<dbReference type="GO" id="GO:0016831">
    <property type="term" value="F:carboxy-lyase activity"/>
    <property type="evidence" value="ECO:0007669"/>
    <property type="project" value="InterPro"/>
</dbReference>
<dbReference type="GO" id="GO:0005737">
    <property type="term" value="C:cytoplasm"/>
    <property type="evidence" value="ECO:0007669"/>
    <property type="project" value="TreeGrafter"/>
</dbReference>
<dbReference type="PANTHER" id="PTHR30108">
    <property type="entry name" value="3-OCTAPRENYL-4-HYDROXYBENZOATE CARBOXY-LYASE-RELATED"/>
    <property type="match status" value="1"/>
</dbReference>
<evidence type="ECO:0000259" key="2">
    <source>
        <dbReference type="Pfam" id="PF01977"/>
    </source>
</evidence>
<organism evidence="5 6">
    <name type="scientific">Candidatus Entotheonella gemina</name>
    <dbReference type="NCBI Taxonomy" id="1429439"/>
    <lineage>
        <taxon>Bacteria</taxon>
        <taxon>Pseudomonadati</taxon>
        <taxon>Nitrospinota/Tectimicrobiota group</taxon>
        <taxon>Candidatus Tectimicrobiota</taxon>
        <taxon>Candidatus Entotheonellia</taxon>
        <taxon>Candidatus Entotheonellales</taxon>
        <taxon>Candidatus Entotheonellaceae</taxon>
        <taxon>Candidatus Entotheonella</taxon>
    </lineage>
</organism>
<feature type="domain" description="3-octaprenyl-4-hydroxybenzoate carboxy-lyase-like Rift-related" evidence="2">
    <location>
        <begin position="73"/>
        <end position="272"/>
    </location>
</feature>
<name>W4M3P4_9BACT</name>
<dbReference type="Pfam" id="PF01977">
    <property type="entry name" value="UbiD"/>
    <property type="match status" value="1"/>
</dbReference>
<dbReference type="SUPFAM" id="SSF50475">
    <property type="entry name" value="FMN-binding split barrel"/>
    <property type="match status" value="1"/>
</dbReference>
<evidence type="ECO:0000259" key="4">
    <source>
        <dbReference type="Pfam" id="PF20696"/>
    </source>
</evidence>
<gene>
    <name evidence="5" type="ORF">ETSY2_26760</name>
</gene>
<reference evidence="5 6" key="1">
    <citation type="journal article" date="2014" name="Nature">
        <title>An environmental bacterial taxon with a large and distinct metabolic repertoire.</title>
        <authorList>
            <person name="Wilson M.C."/>
            <person name="Mori T."/>
            <person name="Ruckert C."/>
            <person name="Uria A.R."/>
            <person name="Helf M.J."/>
            <person name="Takada K."/>
            <person name="Gernert C."/>
            <person name="Steffens U.A."/>
            <person name="Heycke N."/>
            <person name="Schmitt S."/>
            <person name="Rinke C."/>
            <person name="Helfrich E.J."/>
            <person name="Brachmann A.O."/>
            <person name="Gurgui C."/>
            <person name="Wakimoto T."/>
            <person name="Kracht M."/>
            <person name="Crusemann M."/>
            <person name="Hentschel U."/>
            <person name="Abe I."/>
            <person name="Matsunaga S."/>
            <person name="Kalinowski J."/>
            <person name="Takeyama H."/>
            <person name="Piel J."/>
        </authorList>
    </citation>
    <scope>NUCLEOTIDE SEQUENCE [LARGE SCALE GENOMIC DNA]</scope>
    <source>
        <strain evidence="6">TSY2</strain>
    </source>
</reference>
<dbReference type="Proteomes" id="UP000019140">
    <property type="component" value="Unassembled WGS sequence"/>
</dbReference>
<protein>
    <recommendedName>
        <fullName evidence="7">UbiD family decarboxylase</fullName>
    </recommendedName>
</protein>
<feature type="domain" description="3-octaprenyl-4-hydroxybenzoate carboxy-lyase-like N-terminal" evidence="3">
    <location>
        <begin position="9"/>
        <end position="56"/>
    </location>
</feature>
<comment type="caution">
    <text evidence="5">The sequence shown here is derived from an EMBL/GenBank/DDBJ whole genome shotgun (WGS) entry which is preliminary data.</text>
</comment>
<dbReference type="InterPro" id="IPR048304">
    <property type="entry name" value="UbiD_Rift_dom"/>
</dbReference>